<dbReference type="Proteomes" id="UP000019184">
    <property type="component" value="Unassembled WGS sequence"/>
</dbReference>
<sequence length="451" mass="51526">MEKRIERIEIDKLFGRFNYSINLAEQNQGISILTAPNGYGKSTILKIISSFASGDHYYFISEKFRSIRFFLSDNEVVEVIHIDDDHENNQVTVRTGSNITKIKDPFGNQDGDERLFVVERALPFLTRIGPKTWRHDRTGEIFDRVEILSRYGDHPVFRRHIKRDEWLEKIRKSIKVFSIPTNRLKFEEDFNIRGHVAARSSLMVETLAKEIQEKMQSAIRNQFEEGRKKETNFPTRLMESLREGIAPPREAIIESIRSVQAYEERYGRLGLVPHTGTTKQLNVHAESTENAGMLVLKTYLDDIREKFSLLEDLAQRLDVFCSSINGLIAFKAIGTSADEGIVVRVNDGEKQALPLSVLSSGEQHLIVLIGKLVFNTNRGSLVLIDEPEISFHPEWQEKFLSILEKIRKLNGFAVLLATHSPILIGDRWSSVIELAEQHLVTGEQLDLGAQL</sequence>
<organism evidence="2 3">
    <name type="scientific">Candidatus Contendobacter odensis Run_B_J11</name>
    <dbReference type="NCBI Taxonomy" id="1400861"/>
    <lineage>
        <taxon>Bacteria</taxon>
        <taxon>Pseudomonadati</taxon>
        <taxon>Pseudomonadota</taxon>
        <taxon>Gammaproteobacteria</taxon>
        <taxon>Candidatus Competibacteraceae</taxon>
        <taxon>Candidatus Contendibacter</taxon>
    </lineage>
</organism>
<dbReference type="GO" id="GO:0016887">
    <property type="term" value="F:ATP hydrolysis activity"/>
    <property type="evidence" value="ECO:0007669"/>
    <property type="project" value="InterPro"/>
</dbReference>
<keyword evidence="3" id="KW-1185">Reference proteome</keyword>
<dbReference type="Pfam" id="PF13304">
    <property type="entry name" value="AAA_21"/>
    <property type="match status" value="1"/>
</dbReference>
<dbReference type="PANTHER" id="PTHR43581:SF2">
    <property type="entry name" value="EXCINUCLEASE ATPASE SUBUNIT"/>
    <property type="match status" value="1"/>
</dbReference>
<dbReference type="OrthoDB" id="7024727at2"/>
<dbReference type="Gene3D" id="3.40.50.300">
    <property type="entry name" value="P-loop containing nucleotide triphosphate hydrolases"/>
    <property type="match status" value="1"/>
</dbReference>
<dbReference type="RefSeq" id="WP_034431926.1">
    <property type="nucleotide sequence ID" value="NZ_CBTK010000097.1"/>
</dbReference>
<dbReference type="AlphaFoldDB" id="A0A7U7GAA6"/>
<dbReference type="InterPro" id="IPR051396">
    <property type="entry name" value="Bact_Antivir_Def_Nuclease"/>
</dbReference>
<dbReference type="SUPFAM" id="SSF52540">
    <property type="entry name" value="P-loop containing nucleoside triphosphate hydrolases"/>
    <property type="match status" value="1"/>
</dbReference>
<reference evidence="2 3" key="1">
    <citation type="journal article" date="2014" name="ISME J.">
        <title>Candidatus Competibacter-lineage genomes retrieved from metagenomes reveal functional metabolic diversity.</title>
        <authorList>
            <person name="McIlroy S.J."/>
            <person name="Albertsen M."/>
            <person name="Andresen E.K."/>
            <person name="Saunders A.M."/>
            <person name="Kristiansen R."/>
            <person name="Stokholm-Bjerregaard M."/>
            <person name="Nielsen K.L."/>
            <person name="Nielsen P.H."/>
        </authorList>
    </citation>
    <scope>NUCLEOTIDE SEQUENCE [LARGE SCALE GENOMIC DNA]</scope>
    <source>
        <strain evidence="2 3">Run_B_J11</strain>
    </source>
</reference>
<evidence type="ECO:0000313" key="3">
    <source>
        <dbReference type="Proteomes" id="UP000019184"/>
    </source>
</evidence>
<name>A0A7U7GAA6_9GAMM</name>
<dbReference type="GO" id="GO:0005524">
    <property type="term" value="F:ATP binding"/>
    <property type="evidence" value="ECO:0007669"/>
    <property type="project" value="InterPro"/>
</dbReference>
<evidence type="ECO:0000313" key="2">
    <source>
        <dbReference type="EMBL" id="CDH44740.1"/>
    </source>
</evidence>
<dbReference type="InterPro" id="IPR003959">
    <property type="entry name" value="ATPase_AAA_core"/>
</dbReference>
<gene>
    <name evidence="2" type="ORF">BN874_1860004</name>
</gene>
<evidence type="ECO:0000259" key="1">
    <source>
        <dbReference type="Pfam" id="PF13304"/>
    </source>
</evidence>
<dbReference type="PANTHER" id="PTHR43581">
    <property type="entry name" value="ATP/GTP PHOSPHATASE"/>
    <property type="match status" value="1"/>
</dbReference>
<proteinExistence type="predicted"/>
<feature type="domain" description="ATPase AAA-type core" evidence="1">
    <location>
        <begin position="170"/>
        <end position="424"/>
    </location>
</feature>
<protein>
    <recommendedName>
        <fullName evidence="1">ATPase AAA-type core domain-containing protein</fullName>
    </recommendedName>
</protein>
<dbReference type="InterPro" id="IPR027417">
    <property type="entry name" value="P-loop_NTPase"/>
</dbReference>
<accession>A0A7U7GAA6</accession>
<comment type="caution">
    <text evidence="2">The sequence shown here is derived from an EMBL/GenBank/DDBJ whole genome shotgun (WGS) entry which is preliminary data.</text>
</comment>
<dbReference type="EMBL" id="CBTK010000097">
    <property type="protein sequence ID" value="CDH44740.1"/>
    <property type="molecule type" value="Genomic_DNA"/>
</dbReference>